<evidence type="ECO:0000313" key="2">
    <source>
        <dbReference type="Proteomes" id="UP001210925"/>
    </source>
</evidence>
<name>A0AAD5UA73_9FUNG</name>
<evidence type="ECO:0000313" key="1">
    <source>
        <dbReference type="EMBL" id="KAJ3252346.1"/>
    </source>
</evidence>
<dbReference type="EMBL" id="JADGKB010000144">
    <property type="protein sequence ID" value="KAJ3252346.1"/>
    <property type="molecule type" value="Genomic_DNA"/>
</dbReference>
<reference evidence="1" key="1">
    <citation type="submission" date="2020-05" db="EMBL/GenBank/DDBJ databases">
        <title>Phylogenomic resolution of chytrid fungi.</title>
        <authorList>
            <person name="Stajich J.E."/>
            <person name="Amses K."/>
            <person name="Simmons R."/>
            <person name="Seto K."/>
            <person name="Myers J."/>
            <person name="Bonds A."/>
            <person name="Quandt C.A."/>
            <person name="Barry K."/>
            <person name="Liu P."/>
            <person name="Grigoriev I."/>
            <person name="Longcore J.E."/>
            <person name="James T.Y."/>
        </authorList>
    </citation>
    <scope>NUCLEOTIDE SEQUENCE</scope>
    <source>
        <strain evidence="1">PLAUS21</strain>
    </source>
</reference>
<protein>
    <recommendedName>
        <fullName evidence="3">Transcription factor domain-containing protein</fullName>
    </recommendedName>
</protein>
<dbReference type="CDD" id="cd12148">
    <property type="entry name" value="fungal_TF_MHR"/>
    <property type="match status" value="1"/>
</dbReference>
<keyword evidence="2" id="KW-1185">Reference proteome</keyword>
<organism evidence="1 2">
    <name type="scientific">Boothiomyces macroporosus</name>
    <dbReference type="NCBI Taxonomy" id="261099"/>
    <lineage>
        <taxon>Eukaryota</taxon>
        <taxon>Fungi</taxon>
        <taxon>Fungi incertae sedis</taxon>
        <taxon>Chytridiomycota</taxon>
        <taxon>Chytridiomycota incertae sedis</taxon>
        <taxon>Chytridiomycetes</taxon>
        <taxon>Rhizophydiales</taxon>
        <taxon>Terramycetaceae</taxon>
        <taxon>Boothiomyces</taxon>
    </lineage>
</organism>
<dbReference type="AlphaFoldDB" id="A0AAD5UA73"/>
<comment type="caution">
    <text evidence="1">The sequence shown here is derived from an EMBL/GenBank/DDBJ whole genome shotgun (WGS) entry which is preliminary data.</text>
</comment>
<gene>
    <name evidence="1" type="ORF">HK103_001607</name>
</gene>
<evidence type="ECO:0008006" key="3">
    <source>
        <dbReference type="Google" id="ProtNLM"/>
    </source>
</evidence>
<dbReference type="Proteomes" id="UP001210925">
    <property type="component" value="Unassembled WGS sequence"/>
</dbReference>
<accession>A0AAD5UA73</accession>
<proteinExistence type="predicted"/>
<sequence length="319" mass="36855">MECGDFNSGIPYFSFALTMAKQLGINKETGLKNLTSNRQEREDCRNLWWFIHRYDQLLKTINRGFISDEDNGVYLPGTVTTKYETTDIRSLGLEIMSSKKLFTPTVPSQSVYVNRILLARLLGQATKLNDEFKKTQSVDILFSILSLKDSLFLWYRNLPSIFHKLPIAEDYDPSIKWSVIDTLLQYRFAMIKVLSPAIYVGLEEDYELAIVDPAFTQLHSECEYVAELFQMYLNCNPNFKYTFMFAMNYAFHALIPPILLSKRTNANGVVNTLMDALVALIDTFQLGKPLLALAHKFVEMSNPKEILEEYRIFSFQQYL</sequence>